<dbReference type="InterPro" id="IPR038437">
    <property type="entry name" value="GINS_Psf3_sf"/>
</dbReference>
<comment type="function">
    <text evidence="5">Required for correct functioning of the GINS complex, a complex that plays an essential role in the initiation of DNA replication, and progression of DNA replication forks. GINS complex is a core component of CDC45-MCM-GINS (CMG) helicase, the molecular machine that unwinds template DNA during replication, and around which the replisome is built.</text>
</comment>
<dbReference type="PANTHER" id="PTHR22768:SF0">
    <property type="entry name" value="DNA REPLICATION COMPLEX GINS PROTEIN PSF3"/>
    <property type="match status" value="1"/>
</dbReference>
<dbReference type="InterPro" id="IPR010492">
    <property type="entry name" value="GINS_Psf3"/>
</dbReference>
<dbReference type="SUPFAM" id="SSF158573">
    <property type="entry name" value="GINS helical bundle-like"/>
    <property type="match status" value="1"/>
</dbReference>
<evidence type="ECO:0000256" key="3">
    <source>
        <dbReference type="ARBA" id="ARBA00022705"/>
    </source>
</evidence>
<proteinExistence type="inferred from homology"/>
<dbReference type="InterPro" id="IPR036224">
    <property type="entry name" value="GINS_bundle-like_dom_sf"/>
</dbReference>
<dbReference type="InterPro" id="IPR055221">
    <property type="entry name" value="PSF3_N"/>
</dbReference>
<dbReference type="InterPro" id="IPR021151">
    <property type="entry name" value="GINS_A"/>
</dbReference>
<feature type="domain" description="GINS subunit" evidence="7">
    <location>
        <begin position="78"/>
        <end position="174"/>
    </location>
</feature>
<evidence type="ECO:0000313" key="9">
    <source>
        <dbReference type="EMBL" id="KAK6174674.1"/>
    </source>
</evidence>
<comment type="caution">
    <text evidence="9">The sequence shown here is derived from an EMBL/GenBank/DDBJ whole genome shotgun (WGS) entry which is preliminary data.</text>
</comment>
<comment type="subcellular location">
    <subcellularLocation>
        <location evidence="1 6">Nucleus</location>
    </subcellularLocation>
</comment>
<name>A0AAN8PEY2_PATCE</name>
<dbReference type="AlphaFoldDB" id="A0AAN8PEY2"/>
<evidence type="ECO:0000313" key="10">
    <source>
        <dbReference type="Proteomes" id="UP001347796"/>
    </source>
</evidence>
<protein>
    <recommendedName>
        <fullName evidence="6">DNA replication complex GINS protein PSF3</fullName>
    </recommendedName>
</protein>
<dbReference type="GO" id="GO:0000811">
    <property type="term" value="C:GINS complex"/>
    <property type="evidence" value="ECO:0007669"/>
    <property type="project" value="UniProtKB-UniRule"/>
</dbReference>
<evidence type="ECO:0000256" key="2">
    <source>
        <dbReference type="ARBA" id="ARBA00006343"/>
    </source>
</evidence>
<gene>
    <name evidence="9" type="ORF">SNE40_017907</name>
</gene>
<evidence type="ECO:0000256" key="4">
    <source>
        <dbReference type="ARBA" id="ARBA00023242"/>
    </source>
</evidence>
<dbReference type="Proteomes" id="UP001347796">
    <property type="component" value="Unassembled WGS sequence"/>
</dbReference>
<comment type="function">
    <text evidence="6">The GINS complex plays an essential role in the initiation of DNA replication.</text>
</comment>
<dbReference type="GO" id="GO:1902975">
    <property type="term" value="P:mitotic DNA replication initiation"/>
    <property type="evidence" value="ECO:0007669"/>
    <property type="project" value="TreeGrafter"/>
</dbReference>
<dbReference type="EMBL" id="JAZGQO010000011">
    <property type="protein sequence ID" value="KAK6174674.1"/>
    <property type="molecule type" value="Genomic_DNA"/>
</dbReference>
<keyword evidence="10" id="KW-1185">Reference proteome</keyword>
<comment type="subunit">
    <text evidence="6">Component of the GINS complex.</text>
</comment>
<evidence type="ECO:0000256" key="1">
    <source>
        <dbReference type="ARBA" id="ARBA00004123"/>
    </source>
</evidence>
<evidence type="ECO:0000256" key="6">
    <source>
        <dbReference type="RuleBase" id="RU367161"/>
    </source>
</evidence>
<dbReference type="SUPFAM" id="SSF160059">
    <property type="entry name" value="PriA/YqbF domain"/>
    <property type="match status" value="1"/>
</dbReference>
<dbReference type="Pfam" id="PF22466">
    <property type="entry name" value="PSF3_N"/>
    <property type="match status" value="1"/>
</dbReference>
<evidence type="ECO:0000259" key="7">
    <source>
        <dbReference type="Pfam" id="PF05916"/>
    </source>
</evidence>
<evidence type="ECO:0000256" key="5">
    <source>
        <dbReference type="ARBA" id="ARBA00045258"/>
    </source>
</evidence>
<dbReference type="PANTHER" id="PTHR22768">
    <property type="entry name" value="DNA REPLICATION COMPLEX GINS PROTEIN PSF3"/>
    <property type="match status" value="1"/>
</dbReference>
<dbReference type="Pfam" id="PF05916">
    <property type="entry name" value="Sld5"/>
    <property type="match status" value="1"/>
</dbReference>
<reference evidence="9 10" key="1">
    <citation type="submission" date="2024-01" db="EMBL/GenBank/DDBJ databases">
        <title>The genome of the rayed Mediterranean limpet Patella caerulea (Linnaeus, 1758).</title>
        <authorList>
            <person name="Anh-Thu Weber A."/>
            <person name="Halstead-Nussloch G."/>
        </authorList>
    </citation>
    <scope>NUCLEOTIDE SEQUENCE [LARGE SCALE GENOMIC DNA]</scope>
    <source>
        <strain evidence="9">AATW-2023a</strain>
        <tissue evidence="9">Whole specimen</tissue>
    </source>
</reference>
<feature type="domain" description="DNA replication complex GINS protein PSF3 N-terminal" evidence="8">
    <location>
        <begin position="9"/>
        <end position="61"/>
    </location>
</feature>
<accession>A0AAN8PEY2</accession>
<keyword evidence="4 6" id="KW-0539">Nucleus</keyword>
<keyword evidence="3 6" id="KW-0235">DNA replication</keyword>
<dbReference type="CDD" id="cd11713">
    <property type="entry name" value="GINS_A_psf3"/>
    <property type="match status" value="1"/>
</dbReference>
<dbReference type="CDD" id="cd21693">
    <property type="entry name" value="GINS_B_Psf3"/>
    <property type="match status" value="1"/>
</dbReference>
<comment type="similarity">
    <text evidence="2 6">Belongs to the GINS3/PSF3 family.</text>
</comment>
<organism evidence="9 10">
    <name type="scientific">Patella caerulea</name>
    <name type="common">Rayed Mediterranean limpet</name>
    <dbReference type="NCBI Taxonomy" id="87958"/>
    <lineage>
        <taxon>Eukaryota</taxon>
        <taxon>Metazoa</taxon>
        <taxon>Spiralia</taxon>
        <taxon>Lophotrochozoa</taxon>
        <taxon>Mollusca</taxon>
        <taxon>Gastropoda</taxon>
        <taxon>Patellogastropoda</taxon>
        <taxon>Patelloidea</taxon>
        <taxon>Patellidae</taxon>
        <taxon>Patella</taxon>
    </lineage>
</organism>
<dbReference type="Gene3D" id="1.20.58.2050">
    <property type="match status" value="1"/>
</dbReference>
<sequence length="201" mass="23421">MAKQTDNYFNIDGILATQEKIPCKVELPIYRLGYLDSSSDSDDLLPGTKLELPYWMARGLCSRRRHIVSIEMPKQYREGYREILTADATVVDLHQLGPYFYSFGTDLLNFDHPEVNDIAKCLIKTMQTRIRTIMDSSQNSFKLDTSSITSKLDEMEKHLFNAGQHGLTEFQKWETRETEKLVTSEMVKKHRKRKRIMMETS</sequence>
<evidence type="ECO:0000259" key="8">
    <source>
        <dbReference type="Pfam" id="PF22466"/>
    </source>
</evidence>